<comment type="subcellular location">
    <subcellularLocation>
        <location evidence="7">Cell inner membrane</location>
        <topology evidence="7">Multi-pass membrane protein</topology>
    </subcellularLocation>
    <subcellularLocation>
        <location evidence="1">Cell membrane</location>
        <topology evidence="1">Multi-pass membrane protein</topology>
    </subcellularLocation>
</comment>
<evidence type="ECO:0000256" key="5">
    <source>
        <dbReference type="ARBA" id="ARBA00022989"/>
    </source>
</evidence>
<comment type="caution">
    <text evidence="9">The sequence shown here is derived from an EMBL/GenBank/DDBJ whole genome shotgun (WGS) entry which is preliminary data.</text>
</comment>
<keyword evidence="10" id="KW-1185">Reference proteome</keyword>
<evidence type="ECO:0000313" key="10">
    <source>
        <dbReference type="Proteomes" id="UP001597213"/>
    </source>
</evidence>
<evidence type="ECO:0000256" key="1">
    <source>
        <dbReference type="ARBA" id="ARBA00004651"/>
    </source>
</evidence>
<dbReference type="EMBL" id="JBHUEN010000043">
    <property type="protein sequence ID" value="MFD1882795.1"/>
    <property type="molecule type" value="Genomic_DNA"/>
</dbReference>
<feature type="transmembrane region" description="Helical" evidence="7">
    <location>
        <begin position="65"/>
        <end position="87"/>
    </location>
</feature>
<dbReference type="Proteomes" id="UP001597213">
    <property type="component" value="Unassembled WGS sequence"/>
</dbReference>
<feature type="transmembrane region" description="Helical" evidence="7">
    <location>
        <begin position="12"/>
        <end position="45"/>
    </location>
</feature>
<dbReference type="InterPro" id="IPR055348">
    <property type="entry name" value="DctQ"/>
</dbReference>
<reference evidence="10" key="1">
    <citation type="journal article" date="2019" name="Int. J. Syst. Evol. Microbiol.">
        <title>The Global Catalogue of Microorganisms (GCM) 10K type strain sequencing project: providing services to taxonomists for standard genome sequencing and annotation.</title>
        <authorList>
            <consortium name="The Broad Institute Genomics Platform"/>
            <consortium name="The Broad Institute Genome Sequencing Center for Infectious Disease"/>
            <person name="Wu L."/>
            <person name="Ma J."/>
        </authorList>
    </citation>
    <scope>NUCLEOTIDE SEQUENCE [LARGE SCALE GENOMIC DNA]</scope>
    <source>
        <strain evidence="10">CCUG 56029</strain>
    </source>
</reference>
<keyword evidence="7" id="KW-0997">Cell inner membrane</keyword>
<evidence type="ECO:0000256" key="7">
    <source>
        <dbReference type="RuleBase" id="RU369079"/>
    </source>
</evidence>
<feature type="domain" description="Tripartite ATP-independent periplasmic transporters DctQ component" evidence="8">
    <location>
        <begin position="57"/>
        <end position="164"/>
    </location>
</feature>
<comment type="function">
    <text evidence="7">Part of the tripartite ATP-independent periplasmic (TRAP) transport system.</text>
</comment>
<evidence type="ECO:0000256" key="2">
    <source>
        <dbReference type="ARBA" id="ARBA00022448"/>
    </source>
</evidence>
<dbReference type="Pfam" id="PF04290">
    <property type="entry name" value="DctQ"/>
    <property type="match status" value="1"/>
</dbReference>
<evidence type="ECO:0000256" key="4">
    <source>
        <dbReference type="ARBA" id="ARBA00022692"/>
    </source>
</evidence>
<keyword evidence="4 7" id="KW-0812">Transmembrane</keyword>
<evidence type="ECO:0000256" key="3">
    <source>
        <dbReference type="ARBA" id="ARBA00022475"/>
    </source>
</evidence>
<comment type="subunit">
    <text evidence="7">The complex comprises the extracytoplasmic solute receptor protein and the two transmembrane proteins.</text>
</comment>
<keyword evidence="6 7" id="KW-0472">Membrane</keyword>
<evidence type="ECO:0000313" key="9">
    <source>
        <dbReference type="EMBL" id="MFD1882795.1"/>
    </source>
</evidence>
<comment type="similarity">
    <text evidence="7">Belongs to the TRAP transporter small permease family.</text>
</comment>
<dbReference type="RefSeq" id="WP_379143641.1">
    <property type="nucleotide sequence ID" value="NZ_JBHUEN010000043.1"/>
</dbReference>
<protein>
    <recommendedName>
        <fullName evidence="7">TRAP transporter small permease protein</fullName>
    </recommendedName>
</protein>
<keyword evidence="5 7" id="KW-1133">Transmembrane helix</keyword>
<evidence type="ECO:0000259" key="8">
    <source>
        <dbReference type="Pfam" id="PF04290"/>
    </source>
</evidence>
<feature type="transmembrane region" description="Helical" evidence="7">
    <location>
        <begin position="107"/>
        <end position="125"/>
    </location>
</feature>
<name>A0ABW4RAK7_9RHOB</name>
<keyword evidence="2 7" id="KW-0813">Transport</keyword>
<gene>
    <name evidence="9" type="ORF">ACFSCT_13810</name>
</gene>
<organism evidence="9 10">
    <name type="scientific">Paracoccus pacificus</name>
    <dbReference type="NCBI Taxonomy" id="1463598"/>
    <lineage>
        <taxon>Bacteria</taxon>
        <taxon>Pseudomonadati</taxon>
        <taxon>Pseudomonadota</taxon>
        <taxon>Alphaproteobacteria</taxon>
        <taxon>Rhodobacterales</taxon>
        <taxon>Paracoccaceae</taxon>
        <taxon>Paracoccus</taxon>
    </lineage>
</organism>
<evidence type="ECO:0000256" key="6">
    <source>
        <dbReference type="ARBA" id="ARBA00023136"/>
    </source>
</evidence>
<sequence>MIDRGLAGRLARWLALAGGAVLLALIAMTVISILGRAGLSLSAIWQGAPGWMARLRPLRGDFELIELGSAVAIFAFLPWCQITAGHARVDLVADWLPAAVNRALMRFWDWAMLAVMGVILWRLWVGMIGKQGAGETSFLLGVPVWWAYAAGVFCMVIAVLTAAIIAFSGAAAQDEGAQPDMASVTGIDAE</sequence>
<keyword evidence="3" id="KW-1003">Cell membrane</keyword>
<feature type="transmembrane region" description="Helical" evidence="7">
    <location>
        <begin position="145"/>
        <end position="167"/>
    </location>
</feature>
<proteinExistence type="inferred from homology"/>
<accession>A0ABW4RAK7</accession>